<sequence>MKRSLAQRWRSRGGRRIRIVLAFDDIMEFALALLSLSPAELADLGWTFTDRKRLLGYFLECGKKAQGIAPEKVGETPIELSLPQRDVARLRRFARRELPRTAPNARVITRVLNALDQQH</sequence>
<protein>
    <submittedName>
        <fullName evidence="1">Uncharacterized protein</fullName>
    </submittedName>
</protein>
<gene>
    <name evidence="1" type="ORF">COC42_02775</name>
</gene>
<dbReference type="AlphaFoldDB" id="A0A2A4B6D9"/>
<accession>A0A2A4B6D9</accession>
<comment type="caution">
    <text evidence="1">The sequence shown here is derived from an EMBL/GenBank/DDBJ whole genome shotgun (WGS) entry which is preliminary data.</text>
</comment>
<reference evidence="1 2" key="1">
    <citation type="submission" date="2017-09" db="EMBL/GenBank/DDBJ databases">
        <title>Sphingomonas spermidinifaciens 9NM-10, whole genome shotgun sequence.</title>
        <authorList>
            <person name="Feng G."/>
            <person name="Zhu H."/>
        </authorList>
    </citation>
    <scope>NUCLEOTIDE SEQUENCE [LARGE SCALE GENOMIC DNA]</scope>
    <source>
        <strain evidence="1 2">9NM-10</strain>
    </source>
</reference>
<evidence type="ECO:0000313" key="1">
    <source>
        <dbReference type="EMBL" id="PCD03338.1"/>
    </source>
</evidence>
<evidence type="ECO:0000313" key="2">
    <source>
        <dbReference type="Proteomes" id="UP000218366"/>
    </source>
</evidence>
<keyword evidence="2" id="KW-1185">Reference proteome</keyword>
<name>A0A2A4B6D9_9SPHN</name>
<dbReference type="RefSeq" id="WP_096341737.1">
    <property type="nucleotide sequence ID" value="NZ_NWMW01000001.1"/>
</dbReference>
<organism evidence="1 2">
    <name type="scientific">Sphingomonas spermidinifaciens</name>
    <dbReference type="NCBI Taxonomy" id="1141889"/>
    <lineage>
        <taxon>Bacteria</taxon>
        <taxon>Pseudomonadati</taxon>
        <taxon>Pseudomonadota</taxon>
        <taxon>Alphaproteobacteria</taxon>
        <taxon>Sphingomonadales</taxon>
        <taxon>Sphingomonadaceae</taxon>
        <taxon>Sphingomonas</taxon>
    </lineage>
</organism>
<dbReference type="Proteomes" id="UP000218366">
    <property type="component" value="Unassembled WGS sequence"/>
</dbReference>
<dbReference type="EMBL" id="NWMW01000001">
    <property type="protein sequence ID" value="PCD03338.1"/>
    <property type="molecule type" value="Genomic_DNA"/>
</dbReference>
<dbReference type="OrthoDB" id="7582800at2"/>
<proteinExistence type="predicted"/>